<dbReference type="EMBL" id="KZ614024">
    <property type="protein sequence ID" value="PMD28723.1"/>
    <property type="molecule type" value="Genomic_DNA"/>
</dbReference>
<protein>
    <submittedName>
        <fullName evidence="3">Uncharacterized protein</fullName>
    </submittedName>
</protein>
<keyword evidence="5" id="KW-1185">Reference proteome</keyword>
<feature type="compositionally biased region" description="Pro residues" evidence="1">
    <location>
        <begin position="95"/>
        <end position="109"/>
    </location>
</feature>
<keyword evidence="2" id="KW-0812">Transmembrane</keyword>
<dbReference type="AlphaFoldDB" id="A0A2J6QR35"/>
<evidence type="ECO:0000256" key="2">
    <source>
        <dbReference type="SAM" id="Phobius"/>
    </source>
</evidence>
<evidence type="ECO:0000313" key="5">
    <source>
        <dbReference type="Proteomes" id="UP000235786"/>
    </source>
</evidence>
<sequence length="187" mass="20458">APIPVRHAISPLTASPRTNIITLSELLLLILFLVLTIVRFLRGTPSVPSVPSGPSVPYSLRPLAPALLVKPPASLDSFRILAKLGVVNESLLLPSPLPSSPSPSSPSPSSPTSTSPRPYVPPHFHHYLAIGTCHLNEKGELYLRPKPKHGTQREQVKRRTDGTEWDKDVSKRPSNPVVFRTSFSTRF</sequence>
<keyword evidence="2" id="KW-1133">Transmembrane helix</keyword>
<gene>
    <name evidence="4" type="ORF">L207DRAFT_521421</name>
    <name evidence="3" type="ORF">L207DRAFT_521422</name>
</gene>
<organism evidence="3 5">
    <name type="scientific">Hyaloscypha variabilis (strain UAMH 11265 / GT02V1 / F)</name>
    <name type="common">Meliniomyces variabilis</name>
    <dbReference type="NCBI Taxonomy" id="1149755"/>
    <lineage>
        <taxon>Eukaryota</taxon>
        <taxon>Fungi</taxon>
        <taxon>Dikarya</taxon>
        <taxon>Ascomycota</taxon>
        <taxon>Pezizomycotina</taxon>
        <taxon>Leotiomycetes</taxon>
        <taxon>Helotiales</taxon>
        <taxon>Hyaloscyphaceae</taxon>
        <taxon>Hyaloscypha</taxon>
        <taxon>Hyaloscypha variabilis</taxon>
    </lineage>
</organism>
<dbReference type="EMBL" id="KZ614023">
    <property type="protein sequence ID" value="PMD28724.1"/>
    <property type="molecule type" value="Genomic_DNA"/>
</dbReference>
<feature type="non-terminal residue" evidence="3">
    <location>
        <position position="1"/>
    </location>
</feature>
<keyword evidence="2" id="KW-0472">Membrane</keyword>
<evidence type="ECO:0000313" key="4">
    <source>
        <dbReference type="EMBL" id="PMD28724.1"/>
    </source>
</evidence>
<evidence type="ECO:0000256" key="1">
    <source>
        <dbReference type="SAM" id="MobiDB-lite"/>
    </source>
</evidence>
<proteinExistence type="predicted"/>
<dbReference type="Proteomes" id="UP000235786">
    <property type="component" value="Unassembled WGS sequence"/>
</dbReference>
<evidence type="ECO:0000313" key="3">
    <source>
        <dbReference type="EMBL" id="PMD28723.1"/>
    </source>
</evidence>
<name>A0A2J6QR35_HYAVF</name>
<feature type="transmembrane region" description="Helical" evidence="2">
    <location>
        <begin position="20"/>
        <end position="41"/>
    </location>
</feature>
<feature type="region of interest" description="Disordered" evidence="1">
    <location>
        <begin position="143"/>
        <end position="172"/>
    </location>
</feature>
<accession>A0A2J6QR35</accession>
<feature type="region of interest" description="Disordered" evidence="1">
    <location>
        <begin position="95"/>
        <end position="118"/>
    </location>
</feature>
<feature type="compositionally biased region" description="Basic and acidic residues" evidence="1">
    <location>
        <begin position="151"/>
        <end position="171"/>
    </location>
</feature>
<reference evidence="3 5" key="1">
    <citation type="submission" date="2016-04" db="EMBL/GenBank/DDBJ databases">
        <title>A degradative enzymes factory behind the ericoid mycorrhizal symbiosis.</title>
        <authorList>
            <consortium name="DOE Joint Genome Institute"/>
            <person name="Martino E."/>
            <person name="Morin E."/>
            <person name="Grelet G."/>
            <person name="Kuo A."/>
            <person name="Kohler A."/>
            <person name="Daghino S."/>
            <person name="Barry K."/>
            <person name="Choi C."/>
            <person name="Cichocki N."/>
            <person name="Clum A."/>
            <person name="Copeland A."/>
            <person name="Hainaut M."/>
            <person name="Haridas S."/>
            <person name="Labutti K."/>
            <person name="Lindquist E."/>
            <person name="Lipzen A."/>
            <person name="Khouja H.-R."/>
            <person name="Murat C."/>
            <person name="Ohm R."/>
            <person name="Olson A."/>
            <person name="Spatafora J."/>
            <person name="Veneault-Fourrey C."/>
            <person name="Henrissat B."/>
            <person name="Grigoriev I."/>
            <person name="Martin F."/>
            <person name="Perotto S."/>
        </authorList>
    </citation>
    <scope>NUCLEOTIDE SEQUENCE [LARGE SCALE GENOMIC DNA]</scope>
    <source>
        <strain evidence="3 5">F</strain>
    </source>
</reference>